<gene>
    <name evidence="1" type="ORF">M378DRAFT_159216</name>
</gene>
<organism evidence="1 2">
    <name type="scientific">Amanita muscaria (strain Koide BX008)</name>
    <dbReference type="NCBI Taxonomy" id="946122"/>
    <lineage>
        <taxon>Eukaryota</taxon>
        <taxon>Fungi</taxon>
        <taxon>Dikarya</taxon>
        <taxon>Basidiomycota</taxon>
        <taxon>Agaricomycotina</taxon>
        <taxon>Agaricomycetes</taxon>
        <taxon>Agaricomycetidae</taxon>
        <taxon>Agaricales</taxon>
        <taxon>Pluteineae</taxon>
        <taxon>Amanitaceae</taxon>
        <taxon>Amanita</taxon>
    </lineage>
</organism>
<protein>
    <submittedName>
        <fullName evidence="1">Uncharacterized protein</fullName>
    </submittedName>
</protein>
<dbReference type="AlphaFoldDB" id="A0A0C2X1G2"/>
<evidence type="ECO:0000313" key="1">
    <source>
        <dbReference type="EMBL" id="KIL67967.1"/>
    </source>
</evidence>
<name>A0A0C2X1G2_AMAMK</name>
<proteinExistence type="predicted"/>
<accession>A0A0C2X1G2</accession>
<evidence type="ECO:0000313" key="2">
    <source>
        <dbReference type="Proteomes" id="UP000054549"/>
    </source>
</evidence>
<keyword evidence="2" id="KW-1185">Reference proteome</keyword>
<dbReference type="Proteomes" id="UP000054549">
    <property type="component" value="Unassembled WGS sequence"/>
</dbReference>
<reference evidence="1 2" key="1">
    <citation type="submission" date="2014-04" db="EMBL/GenBank/DDBJ databases">
        <title>Evolutionary Origins and Diversification of the Mycorrhizal Mutualists.</title>
        <authorList>
            <consortium name="DOE Joint Genome Institute"/>
            <consortium name="Mycorrhizal Genomics Consortium"/>
            <person name="Kohler A."/>
            <person name="Kuo A."/>
            <person name="Nagy L.G."/>
            <person name="Floudas D."/>
            <person name="Copeland A."/>
            <person name="Barry K.W."/>
            <person name="Cichocki N."/>
            <person name="Veneault-Fourrey C."/>
            <person name="LaButti K."/>
            <person name="Lindquist E.A."/>
            <person name="Lipzen A."/>
            <person name="Lundell T."/>
            <person name="Morin E."/>
            <person name="Murat C."/>
            <person name="Riley R."/>
            <person name="Ohm R."/>
            <person name="Sun H."/>
            <person name="Tunlid A."/>
            <person name="Henrissat B."/>
            <person name="Grigoriev I.V."/>
            <person name="Hibbett D.S."/>
            <person name="Martin F."/>
        </authorList>
    </citation>
    <scope>NUCLEOTIDE SEQUENCE [LARGE SCALE GENOMIC DNA]</scope>
    <source>
        <strain evidence="1 2">Koide BX008</strain>
    </source>
</reference>
<dbReference type="HOGENOM" id="CLU_3086771_0_0_1"/>
<dbReference type="EMBL" id="KN818230">
    <property type="protein sequence ID" value="KIL67967.1"/>
    <property type="molecule type" value="Genomic_DNA"/>
</dbReference>
<sequence>MTQTIQRRYFLTWFFALTSSNATFTFLFFRVHVTKQFDAAGPDNARTREQLV</sequence>
<dbReference type="InParanoid" id="A0A0C2X1G2"/>